<dbReference type="AlphaFoldDB" id="A0A9D4RI33"/>
<feature type="compositionally biased region" description="Basic residues" evidence="1">
    <location>
        <begin position="100"/>
        <end position="111"/>
    </location>
</feature>
<evidence type="ECO:0000256" key="1">
    <source>
        <dbReference type="SAM" id="MobiDB-lite"/>
    </source>
</evidence>
<reference evidence="2" key="1">
    <citation type="journal article" date="2019" name="bioRxiv">
        <title>The Genome of the Zebra Mussel, Dreissena polymorpha: A Resource for Invasive Species Research.</title>
        <authorList>
            <person name="McCartney M.A."/>
            <person name="Auch B."/>
            <person name="Kono T."/>
            <person name="Mallez S."/>
            <person name="Zhang Y."/>
            <person name="Obille A."/>
            <person name="Becker A."/>
            <person name="Abrahante J.E."/>
            <person name="Garbe J."/>
            <person name="Badalamenti J.P."/>
            <person name="Herman A."/>
            <person name="Mangelson H."/>
            <person name="Liachko I."/>
            <person name="Sullivan S."/>
            <person name="Sone E.D."/>
            <person name="Koren S."/>
            <person name="Silverstein K.A.T."/>
            <person name="Beckman K.B."/>
            <person name="Gohl D.M."/>
        </authorList>
    </citation>
    <scope>NUCLEOTIDE SEQUENCE</scope>
    <source>
        <strain evidence="2">Duluth1</strain>
        <tissue evidence="2">Whole animal</tissue>
    </source>
</reference>
<feature type="region of interest" description="Disordered" evidence="1">
    <location>
        <begin position="58"/>
        <end position="78"/>
    </location>
</feature>
<sequence>MLCQKLASFQAQVFEPLEIGPQDVGMCSQRTESTVEGGVIAEDKLDFIDHIEHQLKSVKQTNSSEKKPRNTLSRHVSGKELTSDYVMKAVHEHQEGQIKPKSKKPTAKSKKAAPVSKKSCLTSALNRNPVAGPSCANLVHSSTESEASDDETDPSELCCVCRKFQPSELAQCVSLTFTKWAQCDGIKNGHPCLHWCHLIYSSEVRVIRRGVHSCAHIVFRRNNSKKS</sequence>
<evidence type="ECO:0000313" key="2">
    <source>
        <dbReference type="EMBL" id="KAH3867090.1"/>
    </source>
</evidence>
<feature type="region of interest" description="Disordered" evidence="1">
    <location>
        <begin position="92"/>
        <end position="115"/>
    </location>
</feature>
<name>A0A9D4RI33_DREPO</name>
<accession>A0A9D4RI33</accession>
<organism evidence="2 3">
    <name type="scientific">Dreissena polymorpha</name>
    <name type="common">Zebra mussel</name>
    <name type="synonym">Mytilus polymorpha</name>
    <dbReference type="NCBI Taxonomy" id="45954"/>
    <lineage>
        <taxon>Eukaryota</taxon>
        <taxon>Metazoa</taxon>
        <taxon>Spiralia</taxon>
        <taxon>Lophotrochozoa</taxon>
        <taxon>Mollusca</taxon>
        <taxon>Bivalvia</taxon>
        <taxon>Autobranchia</taxon>
        <taxon>Heteroconchia</taxon>
        <taxon>Euheterodonta</taxon>
        <taxon>Imparidentia</taxon>
        <taxon>Neoheterodontei</taxon>
        <taxon>Myida</taxon>
        <taxon>Dreissenoidea</taxon>
        <taxon>Dreissenidae</taxon>
        <taxon>Dreissena</taxon>
    </lineage>
</organism>
<protein>
    <submittedName>
        <fullName evidence="2">Uncharacterized protein</fullName>
    </submittedName>
</protein>
<comment type="caution">
    <text evidence="2">The sequence shown here is derived from an EMBL/GenBank/DDBJ whole genome shotgun (WGS) entry which is preliminary data.</text>
</comment>
<reference evidence="2" key="2">
    <citation type="submission" date="2020-11" db="EMBL/GenBank/DDBJ databases">
        <authorList>
            <person name="McCartney M.A."/>
            <person name="Auch B."/>
            <person name="Kono T."/>
            <person name="Mallez S."/>
            <person name="Becker A."/>
            <person name="Gohl D.M."/>
            <person name="Silverstein K.A.T."/>
            <person name="Koren S."/>
            <person name="Bechman K.B."/>
            <person name="Herman A."/>
            <person name="Abrahante J.E."/>
            <person name="Garbe J."/>
        </authorList>
    </citation>
    <scope>NUCLEOTIDE SEQUENCE</scope>
    <source>
        <strain evidence="2">Duluth1</strain>
        <tissue evidence="2">Whole animal</tissue>
    </source>
</reference>
<proteinExistence type="predicted"/>
<gene>
    <name evidence="2" type="ORF">DPMN_030215</name>
</gene>
<dbReference type="Proteomes" id="UP000828390">
    <property type="component" value="Unassembled WGS sequence"/>
</dbReference>
<evidence type="ECO:0000313" key="3">
    <source>
        <dbReference type="Proteomes" id="UP000828390"/>
    </source>
</evidence>
<keyword evidence="3" id="KW-1185">Reference proteome</keyword>
<dbReference type="EMBL" id="JAIWYP010000002">
    <property type="protein sequence ID" value="KAH3867090.1"/>
    <property type="molecule type" value="Genomic_DNA"/>
</dbReference>